<evidence type="ECO:0000313" key="3">
    <source>
        <dbReference type="Proteomes" id="UP000182235"/>
    </source>
</evidence>
<dbReference type="OrthoDB" id="4186927at2759"/>
<feature type="compositionally biased region" description="Basic and acidic residues" evidence="1">
    <location>
        <begin position="282"/>
        <end position="300"/>
    </location>
</feature>
<dbReference type="AlphaFoldDB" id="A0A1J9Q3A8"/>
<gene>
    <name evidence="2" type="ORF">AJ78_08309</name>
</gene>
<name>A0A1J9Q3A8_9EURO</name>
<keyword evidence="3" id="KW-1185">Reference proteome</keyword>
<accession>A0A1J9Q3A8</accession>
<dbReference type="EMBL" id="LGRN01000694">
    <property type="protein sequence ID" value="OJD10767.1"/>
    <property type="molecule type" value="Genomic_DNA"/>
</dbReference>
<feature type="region of interest" description="Disordered" evidence="1">
    <location>
        <begin position="29"/>
        <end position="93"/>
    </location>
</feature>
<sequence length="383" mass="40715">MDDKSRIRYTWERETGKWVRKMTEAKIKVEGSDKTRGRKVVNFDFKQGEGSQASGKKQRKAGLGASTEAKGREADSSLVGSSVQRRSSGSGVVELSSAHFQDVTGPASALVAPSFGEGLTLKSTPLLTSGANLTLKADEMTDQSCGKRRRAAQAPIADEGTVAAESDREATNPSSNTTGRPGIVAPVKGDRLVLGGNCALFSPREEATMSGTMRSGTTAGGTSPAGLALVMDIDLKPRGKSLELQENRGAKPKIQSVATLTTTTAAAERSGGVISESNKAPKQKERPKIPDRRERSRKVAADAGSVGMTASGGFGCRIVASETSEVDARQAQDKIVEEAEKRGPMGRKRKLEMPSIHTQSEAAAGTEGRPKRLRRAPRWYTDQ</sequence>
<feature type="region of interest" description="Disordered" evidence="1">
    <location>
        <begin position="143"/>
        <end position="184"/>
    </location>
</feature>
<protein>
    <submittedName>
        <fullName evidence="2">Uncharacterized protein</fullName>
    </submittedName>
</protein>
<proteinExistence type="predicted"/>
<feature type="compositionally biased region" description="Basic and acidic residues" evidence="1">
    <location>
        <begin position="326"/>
        <end position="343"/>
    </location>
</feature>
<evidence type="ECO:0000313" key="2">
    <source>
        <dbReference type="EMBL" id="OJD10767.1"/>
    </source>
</evidence>
<reference evidence="2 3" key="1">
    <citation type="submission" date="2015-07" db="EMBL/GenBank/DDBJ databases">
        <title>Emmonsia species relationships and genome sequence.</title>
        <authorList>
            <consortium name="The Broad Institute Genomics Platform"/>
            <person name="Cuomo C.A."/>
            <person name="Munoz J.F."/>
            <person name="Imamovic A."/>
            <person name="Priest M.E."/>
            <person name="Young S."/>
            <person name="Clay O.K."/>
            <person name="McEwen J.G."/>
        </authorList>
    </citation>
    <scope>NUCLEOTIDE SEQUENCE [LARGE SCALE GENOMIC DNA]</scope>
    <source>
        <strain evidence="2 3">UAMH 9510</strain>
    </source>
</reference>
<evidence type="ECO:0000256" key="1">
    <source>
        <dbReference type="SAM" id="MobiDB-lite"/>
    </source>
</evidence>
<dbReference type="VEuPathDB" id="FungiDB:AJ78_08309"/>
<dbReference type="Proteomes" id="UP000182235">
    <property type="component" value="Unassembled WGS sequence"/>
</dbReference>
<comment type="caution">
    <text evidence="2">The sequence shown here is derived from an EMBL/GenBank/DDBJ whole genome shotgun (WGS) entry which is preliminary data.</text>
</comment>
<feature type="compositionally biased region" description="Low complexity" evidence="1">
    <location>
        <begin position="76"/>
        <end position="93"/>
    </location>
</feature>
<feature type="region of interest" description="Disordered" evidence="1">
    <location>
        <begin position="264"/>
        <end position="383"/>
    </location>
</feature>
<organism evidence="2 3">
    <name type="scientific">Emergomyces pasteurianus Ep9510</name>
    <dbReference type="NCBI Taxonomy" id="1447872"/>
    <lineage>
        <taxon>Eukaryota</taxon>
        <taxon>Fungi</taxon>
        <taxon>Dikarya</taxon>
        <taxon>Ascomycota</taxon>
        <taxon>Pezizomycotina</taxon>
        <taxon>Eurotiomycetes</taxon>
        <taxon>Eurotiomycetidae</taxon>
        <taxon>Onygenales</taxon>
        <taxon>Ajellomycetaceae</taxon>
        <taxon>Emergomyces</taxon>
    </lineage>
</organism>